<dbReference type="PROSITE" id="PS51257">
    <property type="entry name" value="PROKAR_LIPOPROTEIN"/>
    <property type="match status" value="1"/>
</dbReference>
<reference evidence="2" key="2">
    <citation type="journal article" date="2021" name="Microbiome">
        <title>Successional dynamics and alternative stable states in a saline activated sludge microbial community over 9 years.</title>
        <authorList>
            <person name="Wang Y."/>
            <person name="Ye J."/>
            <person name="Ju F."/>
            <person name="Liu L."/>
            <person name="Boyd J.A."/>
            <person name="Deng Y."/>
            <person name="Parks D.H."/>
            <person name="Jiang X."/>
            <person name="Yin X."/>
            <person name="Woodcroft B.J."/>
            <person name="Tyson G.W."/>
            <person name="Hugenholtz P."/>
            <person name="Polz M.F."/>
            <person name="Zhang T."/>
        </authorList>
    </citation>
    <scope>NUCLEOTIDE SEQUENCE</scope>
    <source>
        <strain evidence="2">HKST-UBA02</strain>
    </source>
</reference>
<sequence length="140" mass="15350">MIVRGSRPIAILMALVLGFSSGCAGTRNWRGSEESGSIEEFLTPKLVGENVRMETPQGTATGRLAALDLQSGELLLVSPPSAFDEADSVFFTFGEIESISVSNHRVADRRFLLVVASYLALVYALYYFVSRGFEDLDHLR</sequence>
<organism evidence="2 3">
    <name type="scientific">Eiseniibacteriota bacterium</name>
    <dbReference type="NCBI Taxonomy" id="2212470"/>
    <lineage>
        <taxon>Bacteria</taxon>
        <taxon>Candidatus Eiseniibacteriota</taxon>
    </lineage>
</organism>
<dbReference type="Proteomes" id="UP000739538">
    <property type="component" value="Unassembled WGS sequence"/>
</dbReference>
<protein>
    <submittedName>
        <fullName evidence="2">Uncharacterized protein</fullName>
    </submittedName>
</protein>
<keyword evidence="1" id="KW-1133">Transmembrane helix</keyword>
<dbReference type="EMBL" id="JAGQHS010000152">
    <property type="protein sequence ID" value="MCA9758219.1"/>
    <property type="molecule type" value="Genomic_DNA"/>
</dbReference>
<proteinExistence type="predicted"/>
<evidence type="ECO:0000256" key="1">
    <source>
        <dbReference type="SAM" id="Phobius"/>
    </source>
</evidence>
<keyword evidence="1" id="KW-0812">Transmembrane</keyword>
<keyword evidence="1" id="KW-0472">Membrane</keyword>
<name>A0A956NJJ7_UNCEI</name>
<feature type="transmembrane region" description="Helical" evidence="1">
    <location>
        <begin position="111"/>
        <end position="129"/>
    </location>
</feature>
<accession>A0A956NJJ7</accession>
<reference evidence="2" key="1">
    <citation type="submission" date="2020-04" db="EMBL/GenBank/DDBJ databases">
        <authorList>
            <person name="Zhang T."/>
        </authorList>
    </citation>
    <scope>NUCLEOTIDE SEQUENCE</scope>
    <source>
        <strain evidence="2">HKST-UBA02</strain>
    </source>
</reference>
<evidence type="ECO:0000313" key="3">
    <source>
        <dbReference type="Proteomes" id="UP000739538"/>
    </source>
</evidence>
<evidence type="ECO:0000313" key="2">
    <source>
        <dbReference type="EMBL" id="MCA9758219.1"/>
    </source>
</evidence>
<gene>
    <name evidence="2" type="ORF">KDA27_20665</name>
</gene>
<dbReference type="AlphaFoldDB" id="A0A956NJJ7"/>
<comment type="caution">
    <text evidence="2">The sequence shown here is derived from an EMBL/GenBank/DDBJ whole genome shotgun (WGS) entry which is preliminary data.</text>
</comment>